<dbReference type="InterPro" id="IPR014519">
    <property type="entry name" value="UCP024492"/>
</dbReference>
<gene>
    <name evidence="1" type="ORF">ACFOZ1_09060</name>
</gene>
<keyword evidence="2" id="KW-1185">Reference proteome</keyword>
<sequence>MKLYTVGHYNHTQEQFVTMLESCSIDCVVDIRALPGSNRSPHFNKDQIERWLHDAGITYVHLEKLGGRRKLSSQIGERLNAGWENRSFHNYADYTLTDLFKQGRESLLSLMKEHCCVIMCSERHPSRCHRLIISNDLTVKGYEVIHLIPNRDGKSEQVLHELGKWGAIPVVEKDETVVYPELN</sequence>
<dbReference type="Pfam" id="PF04343">
    <property type="entry name" value="DUF488"/>
    <property type="match status" value="1"/>
</dbReference>
<dbReference type="RefSeq" id="WP_390198632.1">
    <property type="nucleotide sequence ID" value="NZ_JBHSDV010000002.1"/>
</dbReference>
<evidence type="ECO:0000313" key="1">
    <source>
        <dbReference type="EMBL" id="MFC4387958.1"/>
    </source>
</evidence>
<dbReference type="Proteomes" id="UP001595880">
    <property type="component" value="Unassembled WGS sequence"/>
</dbReference>
<dbReference type="PANTHER" id="PTHR39337">
    <property type="entry name" value="BLR5642 PROTEIN"/>
    <property type="match status" value="1"/>
</dbReference>
<reference evidence="2" key="1">
    <citation type="journal article" date="2019" name="Int. J. Syst. Evol. Microbiol.">
        <title>The Global Catalogue of Microorganisms (GCM) 10K type strain sequencing project: providing services to taxonomists for standard genome sequencing and annotation.</title>
        <authorList>
            <consortium name="The Broad Institute Genomics Platform"/>
            <consortium name="The Broad Institute Genome Sequencing Center for Infectious Disease"/>
            <person name="Wu L."/>
            <person name="Ma J."/>
        </authorList>
    </citation>
    <scope>NUCLEOTIDE SEQUENCE [LARGE SCALE GENOMIC DNA]</scope>
    <source>
        <strain evidence="2">KACC 14058</strain>
    </source>
</reference>
<protein>
    <submittedName>
        <fullName evidence="1">DUF488 family protein</fullName>
    </submittedName>
</protein>
<dbReference type="PANTHER" id="PTHR39337:SF1">
    <property type="entry name" value="BLR5642 PROTEIN"/>
    <property type="match status" value="1"/>
</dbReference>
<dbReference type="InterPro" id="IPR007438">
    <property type="entry name" value="DUF488"/>
</dbReference>
<name>A0ABV8VYT1_9BACI</name>
<proteinExistence type="predicted"/>
<comment type="caution">
    <text evidence="1">The sequence shown here is derived from an EMBL/GenBank/DDBJ whole genome shotgun (WGS) entry which is preliminary data.</text>
</comment>
<dbReference type="EMBL" id="JBHSDV010000002">
    <property type="protein sequence ID" value="MFC4387958.1"/>
    <property type="molecule type" value="Genomic_DNA"/>
</dbReference>
<organism evidence="1 2">
    <name type="scientific">Gracilibacillus marinus</name>
    <dbReference type="NCBI Taxonomy" id="630535"/>
    <lineage>
        <taxon>Bacteria</taxon>
        <taxon>Bacillati</taxon>
        <taxon>Bacillota</taxon>
        <taxon>Bacilli</taxon>
        <taxon>Bacillales</taxon>
        <taxon>Bacillaceae</taxon>
        <taxon>Gracilibacillus</taxon>
    </lineage>
</organism>
<evidence type="ECO:0000313" key="2">
    <source>
        <dbReference type="Proteomes" id="UP001595880"/>
    </source>
</evidence>
<dbReference type="PIRSF" id="PIRSF024492">
    <property type="entry name" value="UCP024492"/>
    <property type="match status" value="1"/>
</dbReference>
<accession>A0ABV8VYT1</accession>